<accession>A0ABQ9FXW7</accession>
<keyword evidence="8" id="KW-1185">Reference proteome</keyword>
<feature type="domain" description="TRM5/TYW2-like methyltransferase" evidence="5">
    <location>
        <begin position="77"/>
        <end position="156"/>
    </location>
</feature>
<dbReference type="Pfam" id="PF22528">
    <property type="entry name" value="PRMT_C"/>
    <property type="match status" value="2"/>
</dbReference>
<name>A0ABQ9FXW7_TEGGR</name>
<dbReference type="Gene3D" id="3.40.50.150">
    <property type="entry name" value="Vaccinia Virus protein VP39"/>
    <property type="match status" value="1"/>
</dbReference>
<proteinExistence type="predicted"/>
<evidence type="ECO:0000256" key="3">
    <source>
        <dbReference type="ARBA" id="ARBA00022691"/>
    </source>
</evidence>
<dbReference type="Gene3D" id="2.70.160.11">
    <property type="entry name" value="Hnrnp arginine n-methyltransferase1"/>
    <property type="match status" value="2"/>
</dbReference>
<dbReference type="CDD" id="cd02440">
    <property type="entry name" value="AdoMet_MTases"/>
    <property type="match status" value="1"/>
</dbReference>
<feature type="domain" description="Protein arginine N-methyltransferase" evidence="6">
    <location>
        <begin position="184"/>
        <end position="255"/>
    </location>
</feature>
<evidence type="ECO:0000313" key="8">
    <source>
        <dbReference type="Proteomes" id="UP001217089"/>
    </source>
</evidence>
<gene>
    <name evidence="7" type="ORF">KUTeg_002434</name>
</gene>
<keyword evidence="2 4" id="KW-0808">Transferase</keyword>
<dbReference type="SUPFAM" id="SSF53335">
    <property type="entry name" value="S-adenosyl-L-methionine-dependent methyltransferases"/>
    <property type="match status" value="1"/>
</dbReference>
<evidence type="ECO:0000256" key="2">
    <source>
        <dbReference type="ARBA" id="ARBA00022679"/>
    </source>
</evidence>
<protein>
    <submittedName>
        <fullName evidence="7">Uncharacterized protein</fullName>
    </submittedName>
</protein>
<sequence length="327" mass="37801">MSVQNGDIEKEIDDLAYGLCNFHGIGTSQSSSEEYIWQDDEYFGQYGCLKLHHEMLSDKPRNLAYLFAIQKNSKLLHNKIVLDVGCGTGILSLMVAKYAQPKQIYAVEASDMAEHAVSIVKRNGYSDIINVIHSYVEDVEIDEKVDLIISEWMGTVLLFEMMIESVVKARDKYLKDDGTVWPSSASLYLVPCAAASVYSSKVEFWEDQYGFDFSPLKHVAKQELIGRPVHNHVLDIKDCFSDEQRLFNLDMKSVTLLTHWKQNLFIIDEAITVECDDIITGSYNLYRNKEWRRHLFVKINFKLQRKDEILNTVEKKYSIWRPEEEKS</sequence>
<evidence type="ECO:0000313" key="7">
    <source>
        <dbReference type="EMBL" id="KAJ8320847.1"/>
    </source>
</evidence>
<organism evidence="7 8">
    <name type="scientific">Tegillarca granosa</name>
    <name type="common">Malaysian cockle</name>
    <name type="synonym">Anadara granosa</name>
    <dbReference type="NCBI Taxonomy" id="220873"/>
    <lineage>
        <taxon>Eukaryota</taxon>
        <taxon>Metazoa</taxon>
        <taxon>Spiralia</taxon>
        <taxon>Lophotrochozoa</taxon>
        <taxon>Mollusca</taxon>
        <taxon>Bivalvia</taxon>
        <taxon>Autobranchia</taxon>
        <taxon>Pteriomorphia</taxon>
        <taxon>Arcoida</taxon>
        <taxon>Arcoidea</taxon>
        <taxon>Arcidae</taxon>
        <taxon>Tegillarca</taxon>
    </lineage>
</organism>
<evidence type="ECO:0000259" key="6">
    <source>
        <dbReference type="Pfam" id="PF22528"/>
    </source>
</evidence>
<keyword evidence="3 4" id="KW-0949">S-adenosyl-L-methionine</keyword>
<dbReference type="Pfam" id="PF02475">
    <property type="entry name" value="TRM5-TYW2_MTfase"/>
    <property type="match status" value="1"/>
</dbReference>
<evidence type="ECO:0000256" key="1">
    <source>
        <dbReference type="ARBA" id="ARBA00022603"/>
    </source>
</evidence>
<feature type="domain" description="Protein arginine N-methyltransferase" evidence="6">
    <location>
        <begin position="257"/>
        <end position="304"/>
    </location>
</feature>
<dbReference type="PROSITE" id="PS51678">
    <property type="entry name" value="SAM_MT_PRMT"/>
    <property type="match status" value="1"/>
</dbReference>
<dbReference type="PANTHER" id="PTHR11006">
    <property type="entry name" value="PROTEIN ARGININE N-METHYLTRANSFERASE"/>
    <property type="match status" value="1"/>
</dbReference>
<reference evidence="7 8" key="1">
    <citation type="submission" date="2022-12" db="EMBL/GenBank/DDBJ databases">
        <title>Chromosome-level genome of Tegillarca granosa.</title>
        <authorList>
            <person name="Kim J."/>
        </authorList>
    </citation>
    <scope>NUCLEOTIDE SEQUENCE [LARGE SCALE GENOMIC DNA]</scope>
    <source>
        <strain evidence="7">Teg-2019</strain>
        <tissue evidence="7">Adductor muscle</tissue>
    </source>
</reference>
<keyword evidence="1 4" id="KW-0489">Methyltransferase</keyword>
<dbReference type="PANTHER" id="PTHR11006:SF92">
    <property type="entry name" value="PROTEIN ARGININE N-METHYLTRANSFERASE 2"/>
    <property type="match status" value="1"/>
</dbReference>
<dbReference type="InterPro" id="IPR056743">
    <property type="entry name" value="TRM5-TYW2-like_MTfase"/>
</dbReference>
<dbReference type="EMBL" id="JARBDR010000141">
    <property type="protein sequence ID" value="KAJ8320847.1"/>
    <property type="molecule type" value="Genomic_DNA"/>
</dbReference>
<comment type="caution">
    <text evidence="7">The sequence shown here is derived from an EMBL/GenBank/DDBJ whole genome shotgun (WGS) entry which is preliminary data.</text>
</comment>
<dbReference type="InterPro" id="IPR055135">
    <property type="entry name" value="PRMT_dom"/>
</dbReference>
<evidence type="ECO:0000256" key="4">
    <source>
        <dbReference type="PROSITE-ProRule" id="PRU01015"/>
    </source>
</evidence>
<dbReference type="InterPro" id="IPR029063">
    <property type="entry name" value="SAM-dependent_MTases_sf"/>
</dbReference>
<evidence type="ECO:0000259" key="5">
    <source>
        <dbReference type="Pfam" id="PF02475"/>
    </source>
</evidence>
<dbReference type="InterPro" id="IPR025799">
    <property type="entry name" value="Arg_MeTrfase"/>
</dbReference>
<dbReference type="Proteomes" id="UP001217089">
    <property type="component" value="Unassembled WGS sequence"/>
</dbReference>